<dbReference type="AlphaFoldDB" id="A0AAU9QR97"/>
<evidence type="ECO:0000313" key="2">
    <source>
        <dbReference type="Proteomes" id="UP001295462"/>
    </source>
</evidence>
<name>A0AAU9QR97_9VIBR</name>
<dbReference type="Proteomes" id="UP001295462">
    <property type="component" value="Unassembled WGS sequence"/>
</dbReference>
<comment type="caution">
    <text evidence="1">The sequence shown here is derived from an EMBL/GenBank/DDBJ whole genome shotgun (WGS) entry which is preliminary data.</text>
</comment>
<protein>
    <submittedName>
        <fullName evidence="1">Uncharacterized protein</fullName>
    </submittedName>
</protein>
<accession>A0AAU9QR97</accession>
<reference evidence="1" key="1">
    <citation type="submission" date="2022-01" db="EMBL/GenBank/DDBJ databases">
        <authorList>
            <person name="Lagorce A."/>
        </authorList>
    </citation>
    <scope>NUCLEOTIDE SEQUENCE</scope>
    <source>
        <strain evidence="1">Th15_F1_A12</strain>
    </source>
</reference>
<dbReference type="EMBL" id="CAKMUD010000094">
    <property type="protein sequence ID" value="CAH1599630.1"/>
    <property type="molecule type" value="Genomic_DNA"/>
</dbReference>
<gene>
    <name evidence="1" type="ORF">THF1A12_40218</name>
</gene>
<organism evidence="1 2">
    <name type="scientific">Vibrio jasicida</name>
    <dbReference type="NCBI Taxonomy" id="766224"/>
    <lineage>
        <taxon>Bacteria</taxon>
        <taxon>Pseudomonadati</taxon>
        <taxon>Pseudomonadota</taxon>
        <taxon>Gammaproteobacteria</taxon>
        <taxon>Vibrionales</taxon>
        <taxon>Vibrionaceae</taxon>
        <taxon>Vibrio</taxon>
    </lineage>
</organism>
<proteinExistence type="predicted"/>
<sequence length="39" mass="4404">MCKLDEIELSKKKQISAKHLKCGVVKNSIYQNIDALASR</sequence>
<evidence type="ECO:0000313" key="1">
    <source>
        <dbReference type="EMBL" id="CAH1599630.1"/>
    </source>
</evidence>